<keyword evidence="6" id="KW-0915">Sodium</keyword>
<dbReference type="InterPro" id="IPR001873">
    <property type="entry name" value="ENaC"/>
</dbReference>
<protein>
    <submittedName>
        <fullName evidence="13">Amiloride-sensitive sodium channel subunit beta-2-like</fullName>
    </submittedName>
</protein>
<keyword evidence="9 11" id="KW-0739">Sodium transport</keyword>
<reference evidence="13" key="1">
    <citation type="submission" date="2025-08" db="UniProtKB">
        <authorList>
            <consortium name="RefSeq"/>
        </authorList>
    </citation>
    <scope>IDENTIFICATION</scope>
</reference>
<accession>A0ABM1VRA3</accession>
<evidence type="ECO:0000256" key="11">
    <source>
        <dbReference type="RuleBase" id="RU000679"/>
    </source>
</evidence>
<organism evidence="12 13">
    <name type="scientific">Aplysia californica</name>
    <name type="common">California sea hare</name>
    <dbReference type="NCBI Taxonomy" id="6500"/>
    <lineage>
        <taxon>Eukaryota</taxon>
        <taxon>Metazoa</taxon>
        <taxon>Spiralia</taxon>
        <taxon>Lophotrochozoa</taxon>
        <taxon>Mollusca</taxon>
        <taxon>Gastropoda</taxon>
        <taxon>Heterobranchia</taxon>
        <taxon>Euthyneura</taxon>
        <taxon>Tectipleura</taxon>
        <taxon>Aplysiida</taxon>
        <taxon>Aplysioidea</taxon>
        <taxon>Aplysiidae</taxon>
        <taxon>Aplysia</taxon>
    </lineage>
</organism>
<evidence type="ECO:0000256" key="3">
    <source>
        <dbReference type="ARBA" id="ARBA00022461"/>
    </source>
</evidence>
<dbReference type="Proteomes" id="UP000694888">
    <property type="component" value="Unplaced"/>
</dbReference>
<dbReference type="Pfam" id="PF00858">
    <property type="entry name" value="ASC"/>
    <property type="match status" value="1"/>
</dbReference>
<keyword evidence="8" id="KW-0472">Membrane</keyword>
<evidence type="ECO:0000256" key="7">
    <source>
        <dbReference type="ARBA" id="ARBA00023065"/>
    </source>
</evidence>
<evidence type="ECO:0000256" key="4">
    <source>
        <dbReference type="ARBA" id="ARBA00022692"/>
    </source>
</evidence>
<evidence type="ECO:0000313" key="12">
    <source>
        <dbReference type="Proteomes" id="UP000694888"/>
    </source>
</evidence>
<keyword evidence="7 11" id="KW-0406">Ion transport</keyword>
<evidence type="ECO:0000256" key="2">
    <source>
        <dbReference type="ARBA" id="ARBA00022448"/>
    </source>
</evidence>
<evidence type="ECO:0000256" key="1">
    <source>
        <dbReference type="ARBA" id="ARBA00004141"/>
    </source>
</evidence>
<evidence type="ECO:0000256" key="5">
    <source>
        <dbReference type="ARBA" id="ARBA00022989"/>
    </source>
</evidence>
<evidence type="ECO:0000256" key="8">
    <source>
        <dbReference type="ARBA" id="ARBA00023136"/>
    </source>
</evidence>
<dbReference type="Gene3D" id="1.10.287.770">
    <property type="entry name" value="YojJ-like"/>
    <property type="match status" value="1"/>
</dbReference>
<keyword evidence="2 11" id="KW-0813">Transport</keyword>
<dbReference type="PRINTS" id="PR01078">
    <property type="entry name" value="AMINACHANNEL"/>
</dbReference>
<dbReference type="PANTHER" id="PTHR11690">
    <property type="entry name" value="AMILORIDE-SENSITIVE SODIUM CHANNEL-RELATED"/>
    <property type="match status" value="1"/>
</dbReference>
<evidence type="ECO:0000256" key="10">
    <source>
        <dbReference type="ARBA" id="ARBA00023303"/>
    </source>
</evidence>
<evidence type="ECO:0000256" key="9">
    <source>
        <dbReference type="ARBA" id="ARBA00023201"/>
    </source>
</evidence>
<comment type="similarity">
    <text evidence="11">Belongs to the amiloride-sensitive sodium channel (TC 1.A.6) family.</text>
</comment>
<keyword evidence="5" id="KW-1133">Transmembrane helix</keyword>
<dbReference type="GeneID" id="118477491"/>
<dbReference type="RefSeq" id="XP_035824945.1">
    <property type="nucleotide sequence ID" value="XM_035969052.1"/>
</dbReference>
<gene>
    <name evidence="13" type="primary">LOC118477491</name>
</gene>
<name>A0ABM1VRA3_APLCA</name>
<keyword evidence="12" id="KW-1185">Reference proteome</keyword>
<keyword evidence="10 11" id="KW-0407">Ion channel</keyword>
<comment type="subcellular location">
    <subcellularLocation>
        <location evidence="1">Membrane</location>
        <topology evidence="1">Multi-pass membrane protein</topology>
    </subcellularLocation>
</comment>
<sequence>MFGGKYSEPACRKTCYQQEMYSSCHCCDIQYPCLEEKLVKITGINPTGGYIRFCNVSDTYQTDCAENVHEDFMAGKLGCSKRCPPPCDEEQFQYMVSSGTWPSVTFSATFIDKVNAAAQGGMGKYLDFAKDPLFVRNNFLRLVVYDEAMTFQVLESQPLYDWSRLLSDIGGQLGLWLGFSLMTAVEWLELLYDVVLNIGCKLCNRHPNKPHPEGDTLSVS</sequence>
<evidence type="ECO:0000256" key="6">
    <source>
        <dbReference type="ARBA" id="ARBA00023053"/>
    </source>
</evidence>
<evidence type="ECO:0000313" key="13">
    <source>
        <dbReference type="RefSeq" id="XP_035824945.1"/>
    </source>
</evidence>
<keyword evidence="3 11" id="KW-0894">Sodium channel</keyword>
<dbReference type="PANTHER" id="PTHR11690:SF248">
    <property type="entry name" value="PICKPOCKET 17, ISOFORM A"/>
    <property type="match status" value="1"/>
</dbReference>
<keyword evidence="4 11" id="KW-0812">Transmembrane</keyword>
<proteinExistence type="inferred from homology"/>